<dbReference type="SUPFAM" id="SSF48403">
    <property type="entry name" value="Ankyrin repeat"/>
    <property type="match status" value="1"/>
</dbReference>
<evidence type="ECO:0000256" key="10">
    <source>
        <dbReference type="ARBA" id="ARBA00023043"/>
    </source>
</evidence>
<feature type="repeat" description="ANK" evidence="16">
    <location>
        <begin position="1"/>
        <end position="33"/>
    </location>
</feature>
<dbReference type="AlphaFoldDB" id="A0AAV1ZXN0"/>
<sequence>MQFMPLHFAAGKGHIEVVKFLILKGDSVNSRNMHKTTPLHLAVENGFEEIVDILLNHGADADAVYLNCLTPLAVAARQGYLSIAKLLLENGAIIDTLNDCYQSPLDLAASFGHFELVKMLMYLFKPESKISALHEVALGGHRNIMESLVKEGVSIHGKWARKEFSDLHLAALEGYTDVIDFLIQHGFDIDTKVAATQLKKVLNCKDQKYTAFVDSVTFKRSKRDSLIANGQTALHLSSNRGHREPVRCLLRNNANIQIMDDSGKMALHDIIINVMTDILIEENIAVGLNDCEIYNPLQLGCVKGYLKFVQYCIKEGCDIEAKTMFLNDTPLHLAVMRGHAEVVKYLLDNGSNINATTNNGYSYSYRRK</sequence>
<name>A0AAV1ZXN0_9ARAC</name>
<dbReference type="InterPro" id="IPR036770">
    <property type="entry name" value="Ankyrin_rpt-contain_sf"/>
</dbReference>
<dbReference type="PANTHER" id="PTHR24198">
    <property type="entry name" value="ANKYRIN REPEAT AND PROTEIN KINASE DOMAIN-CONTAINING PROTEIN"/>
    <property type="match status" value="1"/>
</dbReference>
<organism evidence="17 18">
    <name type="scientific">Larinioides sclopetarius</name>
    <dbReference type="NCBI Taxonomy" id="280406"/>
    <lineage>
        <taxon>Eukaryota</taxon>
        <taxon>Metazoa</taxon>
        <taxon>Ecdysozoa</taxon>
        <taxon>Arthropoda</taxon>
        <taxon>Chelicerata</taxon>
        <taxon>Arachnida</taxon>
        <taxon>Araneae</taxon>
        <taxon>Araneomorphae</taxon>
        <taxon>Entelegynae</taxon>
        <taxon>Araneoidea</taxon>
        <taxon>Araneidae</taxon>
        <taxon>Larinioides</taxon>
    </lineage>
</organism>
<evidence type="ECO:0000256" key="3">
    <source>
        <dbReference type="ARBA" id="ARBA00022483"/>
    </source>
</evidence>
<dbReference type="GO" id="GO:0044231">
    <property type="term" value="C:host cell presynaptic membrane"/>
    <property type="evidence" value="ECO:0007669"/>
    <property type="project" value="UniProtKB-KW"/>
</dbReference>
<evidence type="ECO:0000256" key="13">
    <source>
        <dbReference type="ARBA" id="ARBA00049657"/>
    </source>
</evidence>
<feature type="repeat" description="ANK" evidence="16">
    <location>
        <begin position="34"/>
        <end position="66"/>
    </location>
</feature>
<keyword evidence="6" id="KW-0800">Toxin</keyword>
<dbReference type="SMART" id="SM00248">
    <property type="entry name" value="ANK"/>
    <property type="match status" value="9"/>
</dbReference>
<feature type="repeat" description="ANK" evidence="16">
    <location>
        <begin position="162"/>
        <end position="194"/>
    </location>
</feature>
<evidence type="ECO:0000256" key="11">
    <source>
        <dbReference type="ARBA" id="ARBA00023136"/>
    </source>
</evidence>
<reference evidence="17 18" key="1">
    <citation type="submission" date="2024-04" db="EMBL/GenBank/DDBJ databases">
        <authorList>
            <person name="Rising A."/>
            <person name="Reimegard J."/>
            <person name="Sonavane S."/>
            <person name="Akerstrom W."/>
            <person name="Nylinder S."/>
            <person name="Hedman E."/>
            <person name="Kallberg Y."/>
        </authorList>
    </citation>
    <scope>NUCLEOTIDE SEQUENCE [LARGE SCALE GENOMIC DNA]</scope>
</reference>
<evidence type="ECO:0000256" key="1">
    <source>
        <dbReference type="ARBA" id="ARBA00004175"/>
    </source>
</evidence>
<feature type="repeat" description="ANK" evidence="16">
    <location>
        <begin position="326"/>
        <end position="358"/>
    </location>
</feature>
<comment type="caution">
    <text evidence="17">The sequence shown here is derived from an EMBL/GenBank/DDBJ whole genome shotgun (WGS) entry which is preliminary data.</text>
</comment>
<proteinExistence type="inferred from homology"/>
<dbReference type="GO" id="GO:0005576">
    <property type="term" value="C:extracellular region"/>
    <property type="evidence" value="ECO:0007669"/>
    <property type="project" value="UniProtKB-SubCell"/>
</dbReference>
<keyword evidence="11" id="KW-0472">Membrane</keyword>
<dbReference type="PRINTS" id="PR01415">
    <property type="entry name" value="ANKYRIN"/>
</dbReference>
<dbReference type="InterPro" id="IPR002110">
    <property type="entry name" value="Ankyrin_rpt"/>
</dbReference>
<feature type="repeat" description="ANK" evidence="16">
    <location>
        <begin position="229"/>
        <end position="261"/>
    </location>
</feature>
<keyword evidence="12" id="KW-1053">Target membrane</keyword>
<dbReference type="GO" id="GO:0044218">
    <property type="term" value="C:other organism cell membrane"/>
    <property type="evidence" value="ECO:0007669"/>
    <property type="project" value="UniProtKB-KW"/>
</dbReference>
<evidence type="ECO:0000313" key="17">
    <source>
        <dbReference type="EMBL" id="CAL1276631.1"/>
    </source>
</evidence>
<evidence type="ECO:0000256" key="16">
    <source>
        <dbReference type="PROSITE-ProRule" id="PRU00023"/>
    </source>
</evidence>
<dbReference type="PANTHER" id="PTHR24198:SF165">
    <property type="entry name" value="ANKYRIN REPEAT-CONTAINING PROTEIN-RELATED"/>
    <property type="match status" value="1"/>
</dbReference>
<keyword evidence="18" id="KW-1185">Reference proteome</keyword>
<keyword evidence="4" id="KW-0964">Secreted</keyword>
<dbReference type="PROSITE" id="PS50088">
    <property type="entry name" value="ANK_REPEAT"/>
    <property type="match status" value="6"/>
</dbReference>
<evidence type="ECO:0000256" key="9">
    <source>
        <dbReference type="ARBA" id="ARBA00023028"/>
    </source>
</evidence>
<keyword evidence="5" id="KW-1052">Target cell membrane</keyword>
<dbReference type="GO" id="GO:0090729">
    <property type="term" value="F:toxin activity"/>
    <property type="evidence" value="ECO:0007669"/>
    <property type="project" value="UniProtKB-KW"/>
</dbReference>
<dbReference type="Pfam" id="PF12796">
    <property type="entry name" value="Ank_2"/>
    <property type="match status" value="3"/>
</dbReference>
<gene>
    <name evidence="17" type="ORF">LARSCL_LOCUS8770</name>
</gene>
<dbReference type="GO" id="GO:0006887">
    <property type="term" value="P:exocytosis"/>
    <property type="evidence" value="ECO:0007669"/>
    <property type="project" value="UniProtKB-KW"/>
</dbReference>
<dbReference type="Gene3D" id="1.25.40.20">
    <property type="entry name" value="Ankyrin repeat-containing domain"/>
    <property type="match status" value="3"/>
</dbReference>
<evidence type="ECO:0000256" key="4">
    <source>
        <dbReference type="ARBA" id="ARBA00022525"/>
    </source>
</evidence>
<keyword evidence="7" id="KW-0528">Neurotoxin</keyword>
<evidence type="ECO:0000256" key="2">
    <source>
        <dbReference type="ARBA" id="ARBA00004613"/>
    </source>
</evidence>
<comment type="subcellular location">
    <subcellularLocation>
        <location evidence="2">Secreted</location>
    </subcellularLocation>
    <subcellularLocation>
        <location evidence="1">Target cell membrane</location>
    </subcellularLocation>
</comment>
<comment type="subunit">
    <text evidence="14">Homotetramer in membranes.</text>
</comment>
<evidence type="ECO:0000256" key="14">
    <source>
        <dbReference type="ARBA" id="ARBA00049715"/>
    </source>
</evidence>
<dbReference type="PROSITE" id="PS50297">
    <property type="entry name" value="ANK_REP_REGION"/>
    <property type="match status" value="6"/>
</dbReference>
<dbReference type="Pfam" id="PF00023">
    <property type="entry name" value="Ank"/>
    <property type="match status" value="2"/>
</dbReference>
<keyword evidence="10 16" id="KW-0040">ANK repeat</keyword>
<keyword evidence="3" id="KW-0268">Exocytosis</keyword>
<protein>
    <recommendedName>
        <fullName evidence="15">Alpha-latrotoxin</fullName>
    </recommendedName>
</protein>
<keyword evidence="9" id="KW-0638">Presynaptic neurotoxin</keyword>
<accession>A0AAV1ZXN0</accession>
<keyword evidence="8" id="KW-0677">Repeat</keyword>
<evidence type="ECO:0000256" key="7">
    <source>
        <dbReference type="ARBA" id="ARBA00022699"/>
    </source>
</evidence>
<evidence type="ECO:0000256" key="8">
    <source>
        <dbReference type="ARBA" id="ARBA00022737"/>
    </source>
</evidence>
<evidence type="ECO:0000256" key="12">
    <source>
        <dbReference type="ARBA" id="ARBA00023298"/>
    </source>
</evidence>
<evidence type="ECO:0000256" key="5">
    <source>
        <dbReference type="ARBA" id="ARBA00022537"/>
    </source>
</evidence>
<dbReference type="Proteomes" id="UP001497382">
    <property type="component" value="Unassembled WGS sequence"/>
</dbReference>
<dbReference type="EMBL" id="CAXIEN010000095">
    <property type="protein sequence ID" value="CAL1276631.1"/>
    <property type="molecule type" value="Genomic_DNA"/>
</dbReference>
<feature type="repeat" description="ANK" evidence="16">
    <location>
        <begin position="67"/>
        <end position="99"/>
    </location>
</feature>
<evidence type="ECO:0000256" key="15">
    <source>
        <dbReference type="ARBA" id="ARBA00049811"/>
    </source>
</evidence>
<evidence type="ECO:0000256" key="6">
    <source>
        <dbReference type="ARBA" id="ARBA00022656"/>
    </source>
</evidence>
<comment type="similarity">
    <text evidence="13">Belongs to the cationic peptide 01 (latrotoxin) family. 03 (alpha-latrotoxin) subfamily.</text>
</comment>
<evidence type="ECO:0000313" key="18">
    <source>
        <dbReference type="Proteomes" id="UP001497382"/>
    </source>
</evidence>